<feature type="non-terminal residue" evidence="1">
    <location>
        <position position="328"/>
    </location>
</feature>
<comment type="caution">
    <text evidence="1">The sequence shown here is derived from an EMBL/GenBank/DDBJ whole genome shotgun (WGS) entry which is preliminary data.</text>
</comment>
<proteinExistence type="predicted"/>
<organism evidence="1 2">
    <name type="scientific">Ureaplasma zalophigenitalium</name>
    <dbReference type="NCBI Taxonomy" id="907723"/>
    <lineage>
        <taxon>Bacteria</taxon>
        <taxon>Bacillati</taxon>
        <taxon>Mycoplasmatota</taxon>
        <taxon>Mycoplasmoidales</taxon>
        <taxon>Mycoplasmoidaceae</taxon>
        <taxon>Ureaplasma</taxon>
    </lineage>
</organism>
<reference evidence="1 2" key="1">
    <citation type="journal article" date="2020" name="Int. J. Syst. Evol. Microbiol.">
        <title>Ureaplasma miroungigenitalium sp. nov. isolated from northern elephant seals (Mirounga angustirostris) and Ureaplasma zalophigenitalium sp. nov. isolated from California sea lions (Zalophus californianus).</title>
        <authorList>
            <person name="Volokhov D.V."/>
            <person name="Gulland F.M."/>
            <person name="Gao Y."/>
            <person name="Chizhikov V.E."/>
        </authorList>
    </citation>
    <scope>NUCLEOTIDE SEQUENCE [LARGE SCALE GENOMIC DNA]</scope>
    <source>
        <strain evidence="1 2">CSL7644-GEN</strain>
    </source>
</reference>
<accession>A0ABT3BQK4</accession>
<gene>
    <name evidence="1" type="ORF">OF365_03160</name>
</gene>
<keyword evidence="1" id="KW-0540">Nuclease</keyword>
<evidence type="ECO:0000313" key="2">
    <source>
        <dbReference type="Proteomes" id="UP001207252"/>
    </source>
</evidence>
<feature type="non-terminal residue" evidence="1">
    <location>
        <position position="1"/>
    </location>
</feature>
<dbReference type="GO" id="GO:0004519">
    <property type="term" value="F:endonuclease activity"/>
    <property type="evidence" value="ECO:0007669"/>
    <property type="project" value="UniProtKB-KW"/>
</dbReference>
<dbReference type="EMBL" id="JAOXHJ010000019">
    <property type="protein sequence ID" value="MCV3754362.1"/>
    <property type="molecule type" value="Genomic_DNA"/>
</dbReference>
<name>A0ABT3BQK4_9BACT</name>
<dbReference type="InterPro" id="IPR027417">
    <property type="entry name" value="P-loop_NTPase"/>
</dbReference>
<protein>
    <submittedName>
        <fullName evidence="1">Type III restriction endonuclease subunit R</fullName>
    </submittedName>
</protein>
<sequence length="328" mass="38185">HMSATPNNNYPQVVLSEKDLLNDNIALVKRAAFFNHDLASIAVDEIDDFDLLNKACQTYKKISAQYINDDDLKTITPAMLIQIDDSSKINEVKRQNFQQNLDKIKEVLKKHNIEYAQYFSDEKVDAYSRQSISLKDLSRNNSSVQAIIFKIGPATGWNIPRACMLVQLRNVSSNNLSVQTIGRIKRNPIPHKQLPYNHVSNHYYIYSNHNENDPEKGVRTYQLKNQYVNWSFTSGEINEQVHLKTRDEKTFINEVINLLNAQYEHIVDYFEAFIKKYQQDCYLIGHATDLKTDEGINKKLLESKIENSLQLEIFRNQFFEQNKAWFAP</sequence>
<keyword evidence="2" id="KW-1185">Reference proteome</keyword>
<keyword evidence="1" id="KW-0255">Endonuclease</keyword>
<dbReference type="Gene3D" id="3.40.50.300">
    <property type="entry name" value="P-loop containing nucleotide triphosphate hydrolases"/>
    <property type="match status" value="1"/>
</dbReference>
<dbReference type="Proteomes" id="UP001207252">
    <property type="component" value="Unassembled WGS sequence"/>
</dbReference>
<evidence type="ECO:0000313" key="1">
    <source>
        <dbReference type="EMBL" id="MCV3754362.1"/>
    </source>
</evidence>
<keyword evidence="1" id="KW-0378">Hydrolase</keyword>